<evidence type="ECO:0000313" key="2">
    <source>
        <dbReference type="EMBL" id="MFB9063562.1"/>
    </source>
</evidence>
<dbReference type="Proteomes" id="UP001589589">
    <property type="component" value="Unassembled WGS sequence"/>
</dbReference>
<reference evidence="1 3" key="1">
    <citation type="submission" date="2024-09" db="EMBL/GenBank/DDBJ databases">
        <authorList>
            <person name="Sun Q."/>
            <person name="Mori K."/>
        </authorList>
    </citation>
    <scope>NUCLEOTIDE SEQUENCE [LARGE SCALE GENOMIC DNA]</scope>
    <source>
        <strain evidence="1 3">CECT 7908</strain>
    </source>
</reference>
<comment type="caution">
    <text evidence="1">The sequence shown here is derived from an EMBL/GenBank/DDBJ whole genome shotgun (WGS) entry which is preliminary data.</text>
</comment>
<proteinExistence type="predicted"/>
<sequence>MEENKYVTYEVTFKETKEKWVFQYRKSDGNLHSFFNDPKGIGIFNLFKKRTFPETVAMIEEWSQYKHIVTIELKLEDYSFEALYNKYGLKRKGDLAKKAYEKLDLPTKIKVFNVIPKYEADLAKTGQAKAHLVTWLNQKRYNDEY</sequence>
<evidence type="ECO:0008006" key="4">
    <source>
        <dbReference type="Google" id="ProtNLM"/>
    </source>
</evidence>
<protein>
    <recommendedName>
        <fullName evidence="4">DUF1508 domain-containing protein</fullName>
    </recommendedName>
</protein>
<name>A0ABV5FJ30_9FLAO</name>
<accession>A0ABV5FJ30</accession>
<dbReference type="EMBL" id="JBHMEX010000021">
    <property type="protein sequence ID" value="MFB9063554.1"/>
    <property type="molecule type" value="Genomic_DNA"/>
</dbReference>
<dbReference type="RefSeq" id="WP_290262770.1">
    <property type="nucleotide sequence ID" value="NZ_JAUFQQ010000003.1"/>
</dbReference>
<keyword evidence="3" id="KW-1185">Reference proteome</keyword>
<dbReference type="EMBL" id="JBHMEX010000022">
    <property type="protein sequence ID" value="MFB9063562.1"/>
    <property type="molecule type" value="Genomic_DNA"/>
</dbReference>
<evidence type="ECO:0000313" key="3">
    <source>
        <dbReference type="Proteomes" id="UP001589589"/>
    </source>
</evidence>
<organism evidence="1 3">
    <name type="scientific">Flavobacterium branchiarum</name>
    <dbReference type="NCBI Taxonomy" id="1114870"/>
    <lineage>
        <taxon>Bacteria</taxon>
        <taxon>Pseudomonadati</taxon>
        <taxon>Bacteroidota</taxon>
        <taxon>Flavobacteriia</taxon>
        <taxon>Flavobacteriales</taxon>
        <taxon>Flavobacteriaceae</taxon>
        <taxon>Flavobacterium</taxon>
    </lineage>
</organism>
<evidence type="ECO:0000313" key="1">
    <source>
        <dbReference type="EMBL" id="MFB9063554.1"/>
    </source>
</evidence>
<gene>
    <name evidence="1" type="ORF">ACFFUQ_05925</name>
    <name evidence="2" type="ORF">ACFFUQ_05965</name>
</gene>